<name>A0A9Q0R8U6_ANAIG</name>
<dbReference type="AlphaFoldDB" id="A0A9Q0R8U6"/>
<dbReference type="GO" id="GO:0005737">
    <property type="term" value="C:cytoplasm"/>
    <property type="evidence" value="ECO:0007669"/>
    <property type="project" value="TreeGrafter"/>
</dbReference>
<evidence type="ECO:0000259" key="8">
    <source>
        <dbReference type="PROSITE" id="PS50011"/>
    </source>
</evidence>
<dbReference type="CDD" id="cd14081">
    <property type="entry name" value="STKc_BRSK1_2"/>
    <property type="match status" value="1"/>
</dbReference>
<dbReference type="InterPro" id="IPR011009">
    <property type="entry name" value="Kinase-like_dom_sf"/>
</dbReference>
<evidence type="ECO:0000256" key="3">
    <source>
        <dbReference type="ARBA" id="ARBA00022741"/>
    </source>
</evidence>
<gene>
    <name evidence="10" type="ORF">M0811_10270</name>
</gene>
<dbReference type="PROSITE" id="PS50011">
    <property type="entry name" value="PROTEIN_KINASE_DOM"/>
    <property type="match status" value="1"/>
</dbReference>
<evidence type="ECO:0000256" key="2">
    <source>
        <dbReference type="ARBA" id="ARBA00022679"/>
    </source>
</evidence>
<evidence type="ECO:0000256" key="6">
    <source>
        <dbReference type="PROSITE-ProRule" id="PRU10141"/>
    </source>
</evidence>
<evidence type="ECO:0000256" key="5">
    <source>
        <dbReference type="ARBA" id="ARBA00022840"/>
    </source>
</evidence>
<accession>A0A9Q0R8U6</accession>
<dbReference type="EMBL" id="JAPDFW010000088">
    <property type="protein sequence ID" value="KAJ5071427.1"/>
    <property type="molecule type" value="Genomic_DNA"/>
</dbReference>
<evidence type="ECO:0000313" key="11">
    <source>
        <dbReference type="Proteomes" id="UP001149090"/>
    </source>
</evidence>
<organism evidence="10 11">
    <name type="scientific">Anaeramoeba ignava</name>
    <name type="common">Anaerobic marine amoeba</name>
    <dbReference type="NCBI Taxonomy" id="1746090"/>
    <lineage>
        <taxon>Eukaryota</taxon>
        <taxon>Metamonada</taxon>
        <taxon>Anaeramoebidae</taxon>
        <taxon>Anaeramoeba</taxon>
    </lineage>
</organism>
<dbReference type="GO" id="GO:0035556">
    <property type="term" value="P:intracellular signal transduction"/>
    <property type="evidence" value="ECO:0007669"/>
    <property type="project" value="TreeGrafter"/>
</dbReference>
<dbReference type="Proteomes" id="UP001149090">
    <property type="component" value="Unassembled WGS sequence"/>
</dbReference>
<dbReference type="InterPro" id="IPR000719">
    <property type="entry name" value="Prot_kinase_dom"/>
</dbReference>
<dbReference type="Pfam" id="PF00069">
    <property type="entry name" value="Pkinase"/>
    <property type="match status" value="1"/>
</dbReference>
<dbReference type="Gene3D" id="1.10.510.10">
    <property type="entry name" value="Transferase(Phosphotransferase) domain 1"/>
    <property type="match status" value="1"/>
</dbReference>
<dbReference type="SUPFAM" id="SSF56112">
    <property type="entry name" value="Protein kinase-like (PK-like)"/>
    <property type="match status" value="1"/>
</dbReference>
<feature type="domain" description="UBA" evidence="9">
    <location>
        <begin position="288"/>
        <end position="329"/>
    </location>
</feature>
<keyword evidence="4 10" id="KW-0418">Kinase</keyword>
<evidence type="ECO:0000256" key="4">
    <source>
        <dbReference type="ARBA" id="ARBA00022777"/>
    </source>
</evidence>
<evidence type="ECO:0000256" key="7">
    <source>
        <dbReference type="SAM" id="MobiDB-lite"/>
    </source>
</evidence>
<dbReference type="InterPro" id="IPR017441">
    <property type="entry name" value="Protein_kinase_ATP_BS"/>
</dbReference>
<dbReference type="InterPro" id="IPR008271">
    <property type="entry name" value="Ser/Thr_kinase_AS"/>
</dbReference>
<reference evidence="10" key="1">
    <citation type="submission" date="2022-10" db="EMBL/GenBank/DDBJ databases">
        <title>Novel sulphate-reducing endosymbionts in the free-living metamonad Anaeramoeba.</title>
        <authorList>
            <person name="Jerlstrom-Hultqvist J."/>
            <person name="Cepicka I."/>
            <person name="Gallot-Lavallee L."/>
            <person name="Salas-Leiva D."/>
            <person name="Curtis B.A."/>
            <person name="Zahonova K."/>
            <person name="Pipaliya S."/>
            <person name="Dacks J."/>
            <person name="Roger A.J."/>
        </authorList>
    </citation>
    <scope>NUCLEOTIDE SEQUENCE</scope>
    <source>
        <strain evidence="10">BMAN</strain>
    </source>
</reference>
<feature type="region of interest" description="Disordered" evidence="7">
    <location>
        <begin position="418"/>
        <end position="450"/>
    </location>
</feature>
<dbReference type="PANTHER" id="PTHR24346:SF110">
    <property type="entry name" value="NON-SPECIFIC SERINE_THREONINE PROTEIN KINASE"/>
    <property type="match status" value="1"/>
</dbReference>
<dbReference type="GO" id="GO:0004674">
    <property type="term" value="F:protein serine/threonine kinase activity"/>
    <property type="evidence" value="ECO:0007669"/>
    <property type="project" value="UniProtKB-KW"/>
</dbReference>
<evidence type="ECO:0000259" key="9">
    <source>
        <dbReference type="PROSITE" id="PS50030"/>
    </source>
</evidence>
<keyword evidence="3 6" id="KW-0547">Nucleotide-binding</keyword>
<feature type="domain" description="Protein kinase" evidence="8">
    <location>
        <begin position="8"/>
        <end position="260"/>
    </location>
</feature>
<sequence length="612" mass="71445">MTNTVGPYLLGKTLGAGSTGKVKLGIHQETHKEYAIKIISKKQMRQKPEMLKKIEQEIAILKLLKHPHILKLYNVYETSNHLYLVMEYLEGGELFDYLVKRGTLPEEEALFFFQQIIFGLAYCHNHLICHRDLKPENLLLDTNNYIKIADFGMASLMKDSLLGTSCGSPHYAAPEVIKGIQYNGMISDIWSCGIILFALLAGRLPFDDPNIQKLLRKVTNGVYSMPRSFTTEQANLVSRMIVVDPKKRITMEEIQTHSWFTSNFPKIYKIPNPSILSNQMQLPVKIDNLDEKILSHLRSLGFTNHSQLINSLTRPEKNLAKVFYWLFFKKLYPKQHVKKLPDLQTFQDQEMELDNSNDFFSNDFNESKKNYDEKNYENLIQRNESFDEDILFEELEDPNKDALDFGFKDVDFDSDSMSILNQEGPTDAKSIRNQEAKKNGNDQKSDPIWMSKENTNSQNIFHFGSPRFHRNKYENEVSQSFSINSQSPKQSWFGSWFRKMKNSEQNKTEKITSKKVEEIPKIVEIKKQSLFFHLLAQIQQILDKLGLLWKHTHEFHFQITDLELRLKIEIIEDSSQINRNIPLTHRVSIIWKEGDLFQFELLCDQIRKELQK</sequence>
<keyword evidence="1" id="KW-0723">Serine/threonine-protein kinase</keyword>
<dbReference type="FunFam" id="3.30.200.20:FF:000003">
    <property type="entry name" value="Non-specific serine/threonine protein kinase"/>
    <property type="match status" value="1"/>
</dbReference>
<protein>
    <submittedName>
        <fullName evidence="10">Serine/threonine-protein kinase brsk2-like protein</fullName>
    </submittedName>
</protein>
<evidence type="ECO:0000256" key="1">
    <source>
        <dbReference type="ARBA" id="ARBA00022527"/>
    </source>
</evidence>
<dbReference type="FunFam" id="1.10.510.10:FF:000777">
    <property type="entry name" value="CAMK family protein kinase"/>
    <property type="match status" value="1"/>
</dbReference>
<dbReference type="PROSITE" id="PS00107">
    <property type="entry name" value="PROTEIN_KINASE_ATP"/>
    <property type="match status" value="1"/>
</dbReference>
<keyword evidence="2" id="KW-0808">Transferase</keyword>
<dbReference type="PANTHER" id="PTHR24346">
    <property type="entry name" value="MAP/MICROTUBULE AFFINITY-REGULATING KINASE"/>
    <property type="match status" value="1"/>
</dbReference>
<dbReference type="PROSITE" id="PS50030">
    <property type="entry name" value="UBA"/>
    <property type="match status" value="1"/>
</dbReference>
<dbReference type="SMART" id="SM00220">
    <property type="entry name" value="S_TKc"/>
    <property type="match status" value="1"/>
</dbReference>
<feature type="binding site" evidence="6">
    <location>
        <position position="37"/>
    </location>
    <ligand>
        <name>ATP</name>
        <dbReference type="ChEBI" id="CHEBI:30616"/>
    </ligand>
</feature>
<evidence type="ECO:0000313" key="10">
    <source>
        <dbReference type="EMBL" id="KAJ5071427.1"/>
    </source>
</evidence>
<dbReference type="PROSITE" id="PS00108">
    <property type="entry name" value="PROTEIN_KINASE_ST"/>
    <property type="match status" value="1"/>
</dbReference>
<dbReference type="GO" id="GO:0005524">
    <property type="term" value="F:ATP binding"/>
    <property type="evidence" value="ECO:0007669"/>
    <property type="project" value="UniProtKB-UniRule"/>
</dbReference>
<comment type="caution">
    <text evidence="10">The sequence shown here is derived from an EMBL/GenBank/DDBJ whole genome shotgun (WGS) entry which is preliminary data.</text>
</comment>
<proteinExistence type="predicted"/>
<feature type="compositionally biased region" description="Basic and acidic residues" evidence="7">
    <location>
        <begin position="429"/>
        <end position="445"/>
    </location>
</feature>
<dbReference type="InterPro" id="IPR015940">
    <property type="entry name" value="UBA"/>
</dbReference>
<keyword evidence="5 6" id="KW-0067">ATP-binding</keyword>
<keyword evidence="11" id="KW-1185">Reference proteome</keyword>